<evidence type="ECO:0000313" key="3">
    <source>
        <dbReference type="Proteomes" id="UP000031036"/>
    </source>
</evidence>
<gene>
    <name evidence="2" type="ORF">Tcan_15255</name>
</gene>
<dbReference type="AlphaFoldDB" id="A0A0B2VKA1"/>
<dbReference type="Proteomes" id="UP000031036">
    <property type="component" value="Unassembled WGS sequence"/>
</dbReference>
<feature type="transmembrane region" description="Helical" evidence="1">
    <location>
        <begin position="27"/>
        <end position="49"/>
    </location>
</feature>
<keyword evidence="3" id="KW-1185">Reference proteome</keyword>
<protein>
    <submittedName>
        <fullName evidence="2">Uncharacterized protein</fullName>
    </submittedName>
</protein>
<feature type="transmembrane region" description="Helical" evidence="1">
    <location>
        <begin position="69"/>
        <end position="89"/>
    </location>
</feature>
<proteinExistence type="predicted"/>
<keyword evidence="1" id="KW-1133">Transmembrane helix</keyword>
<keyword evidence="1" id="KW-0472">Membrane</keyword>
<sequence>MSWLDDLATNFIESSIAASYFSIQHSFVLLLLTFGRIAGFGQGIAYNCVLINMRQVFKQDGLLERVSQVFLVMAVIFAIFQLLGLLFLAKATQGYEMIGEEDGGLGSPFAEGALK</sequence>
<name>A0A0B2VKA1_TOXCA</name>
<organism evidence="2 3">
    <name type="scientific">Toxocara canis</name>
    <name type="common">Canine roundworm</name>
    <dbReference type="NCBI Taxonomy" id="6265"/>
    <lineage>
        <taxon>Eukaryota</taxon>
        <taxon>Metazoa</taxon>
        <taxon>Ecdysozoa</taxon>
        <taxon>Nematoda</taxon>
        <taxon>Chromadorea</taxon>
        <taxon>Rhabditida</taxon>
        <taxon>Spirurina</taxon>
        <taxon>Ascaridomorpha</taxon>
        <taxon>Ascaridoidea</taxon>
        <taxon>Toxocaridae</taxon>
        <taxon>Toxocara</taxon>
    </lineage>
</organism>
<reference evidence="2 3" key="1">
    <citation type="submission" date="2014-11" db="EMBL/GenBank/DDBJ databases">
        <title>Genetic blueprint of the zoonotic pathogen Toxocara canis.</title>
        <authorList>
            <person name="Zhu X.-Q."/>
            <person name="Korhonen P.K."/>
            <person name="Cai H."/>
            <person name="Young N.D."/>
            <person name="Nejsum P."/>
            <person name="von Samson-Himmelstjerna G."/>
            <person name="Boag P.R."/>
            <person name="Tan P."/>
            <person name="Li Q."/>
            <person name="Min J."/>
            <person name="Yang Y."/>
            <person name="Wang X."/>
            <person name="Fang X."/>
            <person name="Hall R.S."/>
            <person name="Hofmann A."/>
            <person name="Sternberg P.W."/>
            <person name="Jex A.R."/>
            <person name="Gasser R.B."/>
        </authorList>
    </citation>
    <scope>NUCLEOTIDE SEQUENCE [LARGE SCALE GENOMIC DNA]</scope>
    <source>
        <strain evidence="2">PN_DK_2014</strain>
    </source>
</reference>
<accession>A0A0B2VKA1</accession>
<comment type="caution">
    <text evidence="2">The sequence shown here is derived from an EMBL/GenBank/DDBJ whole genome shotgun (WGS) entry which is preliminary data.</text>
</comment>
<dbReference type="OrthoDB" id="410267at2759"/>
<dbReference type="STRING" id="6265.A0A0B2VKA1"/>
<evidence type="ECO:0000313" key="2">
    <source>
        <dbReference type="EMBL" id="KHN81779.1"/>
    </source>
</evidence>
<evidence type="ECO:0000256" key="1">
    <source>
        <dbReference type="SAM" id="Phobius"/>
    </source>
</evidence>
<keyword evidence="1" id="KW-0812">Transmembrane</keyword>
<dbReference type="EMBL" id="JPKZ01001474">
    <property type="protein sequence ID" value="KHN81779.1"/>
    <property type="molecule type" value="Genomic_DNA"/>
</dbReference>